<comment type="caution">
    <text evidence="1">The sequence shown here is derived from an EMBL/GenBank/DDBJ whole genome shotgun (WGS) entry which is preliminary data.</text>
</comment>
<dbReference type="Proteomes" id="UP000299102">
    <property type="component" value="Unassembled WGS sequence"/>
</dbReference>
<evidence type="ECO:0000313" key="1">
    <source>
        <dbReference type="EMBL" id="GBP74802.1"/>
    </source>
</evidence>
<name>A0A4C1YJ12_EUMVA</name>
<organism evidence="1 2">
    <name type="scientific">Eumeta variegata</name>
    <name type="common">Bagworm moth</name>
    <name type="synonym">Eumeta japonica</name>
    <dbReference type="NCBI Taxonomy" id="151549"/>
    <lineage>
        <taxon>Eukaryota</taxon>
        <taxon>Metazoa</taxon>
        <taxon>Ecdysozoa</taxon>
        <taxon>Arthropoda</taxon>
        <taxon>Hexapoda</taxon>
        <taxon>Insecta</taxon>
        <taxon>Pterygota</taxon>
        <taxon>Neoptera</taxon>
        <taxon>Endopterygota</taxon>
        <taxon>Lepidoptera</taxon>
        <taxon>Glossata</taxon>
        <taxon>Ditrysia</taxon>
        <taxon>Tineoidea</taxon>
        <taxon>Psychidae</taxon>
        <taxon>Oiketicinae</taxon>
        <taxon>Eumeta</taxon>
    </lineage>
</organism>
<gene>
    <name evidence="1" type="ORF">EVAR_43107_1</name>
</gene>
<accession>A0A4C1YJ12</accession>
<dbReference type="AlphaFoldDB" id="A0A4C1YJ12"/>
<evidence type="ECO:0000313" key="2">
    <source>
        <dbReference type="Proteomes" id="UP000299102"/>
    </source>
</evidence>
<dbReference type="OrthoDB" id="10070851at2759"/>
<keyword evidence="2" id="KW-1185">Reference proteome</keyword>
<sequence>MRIVLGRAPTLQRAPPVLSEAKVSFSVRGCVLPPSLFYSDASADGVEKRSLVVALRSRSHARLKRNATFSCVQLTFIHL</sequence>
<protein>
    <submittedName>
        <fullName evidence="1">Uncharacterized protein</fullName>
    </submittedName>
</protein>
<dbReference type="EMBL" id="BGZK01001223">
    <property type="protein sequence ID" value="GBP74802.1"/>
    <property type="molecule type" value="Genomic_DNA"/>
</dbReference>
<proteinExistence type="predicted"/>
<reference evidence="1 2" key="1">
    <citation type="journal article" date="2019" name="Commun. Biol.">
        <title>The bagworm genome reveals a unique fibroin gene that provides high tensile strength.</title>
        <authorList>
            <person name="Kono N."/>
            <person name="Nakamura H."/>
            <person name="Ohtoshi R."/>
            <person name="Tomita M."/>
            <person name="Numata K."/>
            <person name="Arakawa K."/>
        </authorList>
    </citation>
    <scope>NUCLEOTIDE SEQUENCE [LARGE SCALE GENOMIC DNA]</scope>
</reference>